<dbReference type="EMBL" id="JARVQW010000004">
    <property type="protein sequence ID" value="MDH2305672.1"/>
    <property type="molecule type" value="Genomic_DNA"/>
</dbReference>
<organism evidence="1 2">
    <name type="scientific">Providencia rettgeri</name>
    <dbReference type="NCBI Taxonomy" id="587"/>
    <lineage>
        <taxon>Bacteria</taxon>
        <taxon>Pseudomonadati</taxon>
        <taxon>Pseudomonadota</taxon>
        <taxon>Gammaproteobacteria</taxon>
        <taxon>Enterobacterales</taxon>
        <taxon>Morganellaceae</taxon>
        <taxon>Providencia</taxon>
    </lineage>
</organism>
<gene>
    <name evidence="1" type="ORF">QDQ51_09655</name>
</gene>
<proteinExistence type="predicted"/>
<protein>
    <submittedName>
        <fullName evidence="1">Uncharacterized protein</fullName>
    </submittedName>
</protein>
<reference evidence="1" key="1">
    <citation type="submission" date="2023-04" db="EMBL/GenBank/DDBJ databases">
        <authorList>
            <person name="Li W."/>
        </authorList>
    </citation>
    <scope>NUCLEOTIDE SEQUENCE</scope>
    <source>
        <strain evidence="1">QITACRE101</strain>
    </source>
</reference>
<comment type="caution">
    <text evidence="1">The sequence shown here is derived from an EMBL/GenBank/DDBJ whole genome shotgun (WGS) entry which is preliminary data.</text>
</comment>
<dbReference type="RefSeq" id="WP_237683227.1">
    <property type="nucleotide sequence ID" value="NZ_JARVQW010000004.1"/>
</dbReference>
<name>A0AB35LB30_PRORE</name>
<reference evidence="1" key="2">
    <citation type="submission" date="2023-10" db="EMBL/GenBank/DDBJ databases">
        <title>Analysis of Resistance Genes of Carbapenem-resistant Providencia rettgeri.</title>
        <authorList>
            <person name="Liu M."/>
        </authorList>
    </citation>
    <scope>NUCLEOTIDE SEQUENCE</scope>
    <source>
        <strain evidence="1">QITACRE101</strain>
    </source>
</reference>
<evidence type="ECO:0000313" key="1">
    <source>
        <dbReference type="EMBL" id="MDH2305672.1"/>
    </source>
</evidence>
<dbReference type="AlphaFoldDB" id="A0AB35LB30"/>
<dbReference type="Proteomes" id="UP001162044">
    <property type="component" value="Unassembled WGS sequence"/>
</dbReference>
<evidence type="ECO:0000313" key="2">
    <source>
        <dbReference type="Proteomes" id="UP001162044"/>
    </source>
</evidence>
<accession>A0AB35LB30</accession>
<sequence length="98" mass="11298">MMPYTRFDNSHMKFITLKVNMDTKSVIARKRLLKLQAQIIAAEKNITIDDAFDLLLGPTPAKPIKQKISRNTKRQHEPSSLLKGLIDKTYATDWKKTK</sequence>